<organism evidence="2 3">
    <name type="scientific">Trinickia soli</name>
    <dbReference type="NCBI Taxonomy" id="380675"/>
    <lineage>
        <taxon>Bacteria</taxon>
        <taxon>Pseudomonadati</taxon>
        <taxon>Pseudomonadota</taxon>
        <taxon>Betaproteobacteria</taxon>
        <taxon>Burkholderiales</taxon>
        <taxon>Burkholderiaceae</taxon>
        <taxon>Trinickia</taxon>
    </lineage>
</organism>
<dbReference type="EMBL" id="PNYB01000007">
    <property type="protein sequence ID" value="PMS25241.1"/>
    <property type="molecule type" value="Genomic_DNA"/>
</dbReference>
<sequence>MRCSTIPGTSRARHIDRIRALADPVVAPPMRRTQMNPFSKRNRRHRPGERRVSRVPLQLLGAASLFLVLGACARSGGPEDVKPTATTAFHSSQPGVVQAPARQP</sequence>
<dbReference type="AlphaFoldDB" id="A0A2N7W770"/>
<accession>A0A2N7W770</accession>
<keyword evidence="3" id="KW-1185">Reference proteome</keyword>
<gene>
    <name evidence="2" type="ORF">C0Z19_09810</name>
</gene>
<name>A0A2N7W770_9BURK</name>
<feature type="compositionally biased region" description="Polar residues" evidence="1">
    <location>
        <begin position="84"/>
        <end position="95"/>
    </location>
</feature>
<evidence type="ECO:0000313" key="2">
    <source>
        <dbReference type="EMBL" id="PMS25241.1"/>
    </source>
</evidence>
<comment type="caution">
    <text evidence="2">The sequence shown here is derived from an EMBL/GenBank/DDBJ whole genome shotgun (WGS) entry which is preliminary data.</text>
</comment>
<dbReference type="Proteomes" id="UP000235347">
    <property type="component" value="Unassembled WGS sequence"/>
</dbReference>
<proteinExistence type="predicted"/>
<evidence type="ECO:0000313" key="3">
    <source>
        <dbReference type="Proteomes" id="UP000235347"/>
    </source>
</evidence>
<feature type="region of interest" description="Disordered" evidence="1">
    <location>
        <begin position="77"/>
        <end position="104"/>
    </location>
</feature>
<evidence type="ECO:0000256" key="1">
    <source>
        <dbReference type="SAM" id="MobiDB-lite"/>
    </source>
</evidence>
<protein>
    <submittedName>
        <fullName evidence="2">Uncharacterized protein</fullName>
    </submittedName>
</protein>
<reference evidence="2 3" key="1">
    <citation type="submission" date="2018-01" db="EMBL/GenBank/DDBJ databases">
        <title>Whole genome analyses suggest that Burkholderia sensu lato contains two further novel genera in the rhizoxinica-symbiotica group Mycetohabitans gen. nov., and Trinickia gen. nov.: implications for the evolution of diazotrophy and nodulation in the Burkholderiaceae.</title>
        <authorList>
            <person name="Estrada-de los Santos P."/>
            <person name="Palmer M."/>
            <person name="Chavez-Ramirez B."/>
            <person name="Beukes C."/>
            <person name="Steenkamp E.T."/>
            <person name="Hirsch A.M."/>
            <person name="Manyaka P."/>
            <person name="Maluk M."/>
            <person name="Lafos M."/>
            <person name="Crook M."/>
            <person name="Gross E."/>
            <person name="Simon M.F."/>
            <person name="Bueno dos Reis Junior F."/>
            <person name="Poole P.S."/>
            <person name="Venter S.N."/>
            <person name="James E.K."/>
        </authorList>
    </citation>
    <scope>NUCLEOTIDE SEQUENCE [LARGE SCALE GENOMIC DNA]</scope>
    <source>
        <strain evidence="2 3">GP25-8</strain>
    </source>
</reference>
<feature type="region of interest" description="Disordered" evidence="1">
    <location>
        <begin position="29"/>
        <end position="53"/>
    </location>
</feature>